<dbReference type="GO" id="GO:0000981">
    <property type="term" value="F:DNA-binding transcription factor activity, RNA polymerase II-specific"/>
    <property type="evidence" value="ECO:0007669"/>
    <property type="project" value="InterPro"/>
</dbReference>
<dbReference type="GeneID" id="4851525"/>
<dbReference type="OMA" id="EHWLISN"/>
<dbReference type="AlphaFoldDB" id="A3GGX6"/>
<dbReference type="PROSITE" id="PS00463">
    <property type="entry name" value="ZN2_CY6_FUNGAL_1"/>
    <property type="match status" value="1"/>
</dbReference>
<feature type="region of interest" description="Disordered" evidence="3">
    <location>
        <begin position="128"/>
        <end position="198"/>
    </location>
</feature>
<evidence type="ECO:0000256" key="1">
    <source>
        <dbReference type="ARBA" id="ARBA00004123"/>
    </source>
</evidence>
<dbReference type="InParanoid" id="A3GGX6"/>
<evidence type="ECO:0000313" key="5">
    <source>
        <dbReference type="EMBL" id="EAZ63608.2"/>
    </source>
</evidence>
<dbReference type="Gene3D" id="4.10.240.10">
    <property type="entry name" value="Zn(2)-C6 fungal-type DNA-binding domain"/>
    <property type="match status" value="1"/>
</dbReference>
<reference evidence="5 6" key="1">
    <citation type="journal article" date="2007" name="Nat. Biotechnol.">
        <title>Genome sequence of the lignocellulose-bioconverting and xylose-fermenting yeast Pichia stipitis.</title>
        <authorList>
            <person name="Jeffries T.W."/>
            <person name="Grigoriev I.V."/>
            <person name="Grimwood J."/>
            <person name="Laplaza J.M."/>
            <person name="Aerts A."/>
            <person name="Salamov A."/>
            <person name="Schmutz J."/>
            <person name="Lindquist E."/>
            <person name="Dehal P."/>
            <person name="Shapiro H."/>
            <person name="Jin Y.S."/>
            <person name="Passoth V."/>
            <person name="Richardson P.M."/>
        </authorList>
    </citation>
    <scope>NUCLEOTIDE SEQUENCE [LARGE SCALE GENOMIC DNA]</scope>
    <source>
        <strain evidence="6">ATCC 58785 / CBS 6054 / NBRC 10063 / NRRL Y-11545</strain>
    </source>
</reference>
<dbReference type="FunCoup" id="A3GGX6">
    <property type="interactions" value="279"/>
</dbReference>
<dbReference type="Proteomes" id="UP000002258">
    <property type="component" value="Chromosome 1"/>
</dbReference>
<feature type="region of interest" description="Disordered" evidence="3">
    <location>
        <begin position="1"/>
        <end position="35"/>
    </location>
</feature>
<dbReference type="EMBL" id="AAVQ01000001">
    <property type="protein sequence ID" value="EAZ63608.2"/>
    <property type="molecule type" value="Genomic_DNA"/>
</dbReference>
<dbReference type="CDD" id="cd00067">
    <property type="entry name" value="GAL4"/>
    <property type="match status" value="1"/>
</dbReference>
<keyword evidence="6" id="KW-1185">Reference proteome</keyword>
<dbReference type="Pfam" id="PF00172">
    <property type="entry name" value="Zn_clus"/>
    <property type="match status" value="1"/>
</dbReference>
<keyword evidence="5" id="KW-0863">Zinc-finger</keyword>
<accession>A3GGX6</accession>
<dbReference type="STRING" id="322104.A3GGX6"/>
<dbReference type="KEGG" id="pic:PICST_64954"/>
<feature type="compositionally biased region" description="Polar residues" evidence="3">
    <location>
        <begin position="157"/>
        <end position="168"/>
    </location>
</feature>
<dbReference type="SMART" id="SM00066">
    <property type="entry name" value="GAL4"/>
    <property type="match status" value="1"/>
</dbReference>
<dbReference type="PANTHER" id="PTHR37534:SF7">
    <property type="entry name" value="TRANSCRIPTIONAL ACTIVATOR PROTEIN UGA3"/>
    <property type="match status" value="1"/>
</dbReference>
<dbReference type="GO" id="GO:0008270">
    <property type="term" value="F:zinc ion binding"/>
    <property type="evidence" value="ECO:0007669"/>
    <property type="project" value="UniProtKB-KW"/>
</dbReference>
<dbReference type="eggNOG" id="ENOG502RIXM">
    <property type="taxonomic scope" value="Eukaryota"/>
</dbReference>
<protein>
    <submittedName>
        <fullName evidence="5">Zinc-finger transcription factor of the Zn(2)-Cys(6) binuclear cluster domain type</fullName>
    </submittedName>
</protein>
<dbReference type="PANTHER" id="PTHR37534">
    <property type="entry name" value="TRANSCRIPTIONAL ACTIVATOR PROTEIN UGA3"/>
    <property type="match status" value="1"/>
</dbReference>
<proteinExistence type="predicted"/>
<name>A3GGX6_PICST</name>
<dbReference type="RefSeq" id="XP_001387631.2">
    <property type="nucleotide sequence ID" value="XM_001387594.1"/>
</dbReference>
<dbReference type="Pfam" id="PF11951">
    <property type="entry name" value="Fungal_trans_2"/>
    <property type="match status" value="1"/>
</dbReference>
<dbReference type="GO" id="GO:0000976">
    <property type="term" value="F:transcription cis-regulatory region binding"/>
    <property type="evidence" value="ECO:0007669"/>
    <property type="project" value="TreeGrafter"/>
</dbReference>
<dbReference type="InterPro" id="IPR021858">
    <property type="entry name" value="Fun_TF"/>
</dbReference>
<evidence type="ECO:0000259" key="4">
    <source>
        <dbReference type="PROSITE" id="PS50048"/>
    </source>
</evidence>
<dbReference type="HOGENOM" id="CLU_015493_1_1_1"/>
<comment type="subcellular location">
    <subcellularLocation>
        <location evidence="1">Nucleus</location>
    </subcellularLocation>
</comment>
<keyword evidence="2" id="KW-0539">Nucleus</keyword>
<dbReference type="GO" id="GO:0005634">
    <property type="term" value="C:nucleus"/>
    <property type="evidence" value="ECO:0007669"/>
    <property type="project" value="UniProtKB-SubCell"/>
</dbReference>
<evidence type="ECO:0000313" key="6">
    <source>
        <dbReference type="Proteomes" id="UP000002258"/>
    </source>
</evidence>
<dbReference type="InterPro" id="IPR036864">
    <property type="entry name" value="Zn2-C6_fun-type_DNA-bd_sf"/>
</dbReference>
<dbReference type="SUPFAM" id="SSF57701">
    <property type="entry name" value="Zn2/Cys6 DNA-binding domain"/>
    <property type="match status" value="1"/>
</dbReference>
<dbReference type="OrthoDB" id="5419315at2759"/>
<evidence type="ECO:0000256" key="2">
    <source>
        <dbReference type="ARBA" id="ARBA00023242"/>
    </source>
</evidence>
<dbReference type="GO" id="GO:0045944">
    <property type="term" value="P:positive regulation of transcription by RNA polymerase II"/>
    <property type="evidence" value="ECO:0007669"/>
    <property type="project" value="TreeGrafter"/>
</dbReference>
<gene>
    <name evidence="5" type="primary">UGA3.1</name>
    <name evidence="5" type="ORF">PICST_64954</name>
</gene>
<keyword evidence="5" id="KW-0862">Zinc</keyword>
<dbReference type="InterPro" id="IPR001138">
    <property type="entry name" value="Zn2Cys6_DnaBD"/>
</dbReference>
<comment type="caution">
    <text evidence="5">The sequence shown here is derived from an EMBL/GenBank/DDBJ whole genome shotgun (WGS) entry which is preliminary data.</text>
</comment>
<organism evidence="5 6">
    <name type="scientific">Scheffersomyces stipitis (strain ATCC 58785 / CBS 6054 / NBRC 10063 / NRRL Y-11545)</name>
    <name type="common">Yeast</name>
    <name type="synonym">Pichia stipitis</name>
    <dbReference type="NCBI Taxonomy" id="322104"/>
    <lineage>
        <taxon>Eukaryota</taxon>
        <taxon>Fungi</taxon>
        <taxon>Dikarya</taxon>
        <taxon>Ascomycota</taxon>
        <taxon>Saccharomycotina</taxon>
        <taxon>Pichiomycetes</taxon>
        <taxon>Debaryomycetaceae</taxon>
        <taxon>Scheffersomyces</taxon>
    </lineage>
</organism>
<feature type="domain" description="Zn(2)-C6 fungal-type" evidence="4">
    <location>
        <begin position="80"/>
        <end position="110"/>
    </location>
</feature>
<sequence length="732" mass="82173">MLVTFNARSNNKESRASQPKAAKVSPPNRISKPKHPIKHINLTASSPTFAKSTPESATVQVIHDTNDFFMLKNSKRSRNGCLTCKIRKKKCNEERPQCSDCLRLSKNCIWVDYDSMSEDEIRVLKEKVEAEESTSKLRKRRSKSVTKSLIKSETEEASMSQPNGFSNDSPSPPSSPLIRPESPEEIETSPPPLDLDAYKAPVSPSAFLNLLKDLSQQQHETVSDGSKISEVDEEMKKTEEEKQPIDVKELVSSPSFTALLNSWGQDVNTLFSSGMSPKLSPVDFETMLYNLGTGIPPSPTTLPTIPEIVNSPSASYLYNFYVDVVSKKVSIAPSSQNANSYQNVFLPLAHRDNGVLYGILAWAGYHLGGQWAEEGNKYAELALQHINNGLHKDKTLSGDRQSALNKLAALLILCGAEICKGDVKKWSVYLNWGWKILRSHGGILSFNKSKEEHWLISNFAYHDLLASSSTERGTYFPSKDYDEIFKDSQGFSRGTLNPLLGVSKKLYRIIGDISTLVYESKKILHSYYSQNSPSTDNESVAVSDSPELANDVNLDEDNESEISDHGRISRMLLTVIQKSRDLEKEIDESRPESDDLVGLTDEELELQLTLFEAFQLSAKLFLNQSIMKCNPSMLESQVIKNDLIKCIDILLGTPVQASLVFPVFMAGIHCVTNHDRGEMKKRMDEFMKLYGPWNVRRAKFIVEKVWESNPSGDNVVDWYTILKELQWDINFA</sequence>
<keyword evidence="5" id="KW-0479">Metal-binding</keyword>
<dbReference type="PROSITE" id="PS50048">
    <property type="entry name" value="ZN2_CY6_FUNGAL_2"/>
    <property type="match status" value="1"/>
</dbReference>
<evidence type="ECO:0000256" key="3">
    <source>
        <dbReference type="SAM" id="MobiDB-lite"/>
    </source>
</evidence>